<name>A0ABU3C5T4_9FLAO</name>
<reference evidence="1 2" key="1">
    <citation type="submission" date="2023-09" db="EMBL/GenBank/DDBJ databases">
        <authorList>
            <person name="Rey-Velasco X."/>
        </authorList>
    </citation>
    <scope>NUCLEOTIDE SEQUENCE [LARGE SCALE GENOMIC DNA]</scope>
    <source>
        <strain evidence="1 2">F363</strain>
    </source>
</reference>
<proteinExistence type="predicted"/>
<protein>
    <recommendedName>
        <fullName evidence="3">SMP-30/Gluconolactonase/LRE-like region domain-containing protein</fullName>
    </recommendedName>
</protein>
<evidence type="ECO:0000313" key="2">
    <source>
        <dbReference type="Proteomes" id="UP001262889"/>
    </source>
</evidence>
<organism evidence="1 2">
    <name type="scientific">Autumnicola tepida</name>
    <dbReference type="NCBI Taxonomy" id="3075595"/>
    <lineage>
        <taxon>Bacteria</taxon>
        <taxon>Pseudomonadati</taxon>
        <taxon>Bacteroidota</taxon>
        <taxon>Flavobacteriia</taxon>
        <taxon>Flavobacteriales</taxon>
        <taxon>Flavobacteriaceae</taxon>
        <taxon>Autumnicola</taxon>
    </lineage>
</organism>
<accession>A0ABU3C5T4</accession>
<comment type="caution">
    <text evidence="1">The sequence shown here is derived from an EMBL/GenBank/DDBJ whole genome shotgun (WGS) entry which is preliminary data.</text>
</comment>
<dbReference type="RefSeq" id="WP_311533409.1">
    <property type="nucleotide sequence ID" value="NZ_JAVRHQ010000001.1"/>
</dbReference>
<dbReference type="EMBL" id="JAVRHQ010000001">
    <property type="protein sequence ID" value="MDT0641708.1"/>
    <property type="molecule type" value="Genomic_DNA"/>
</dbReference>
<evidence type="ECO:0008006" key="3">
    <source>
        <dbReference type="Google" id="ProtNLM"/>
    </source>
</evidence>
<dbReference type="Proteomes" id="UP001262889">
    <property type="component" value="Unassembled WGS sequence"/>
</dbReference>
<gene>
    <name evidence="1" type="ORF">RM553_02585</name>
</gene>
<keyword evidence="2" id="KW-1185">Reference proteome</keyword>
<dbReference type="SUPFAM" id="SSF63829">
    <property type="entry name" value="Calcium-dependent phosphotriesterase"/>
    <property type="match status" value="1"/>
</dbReference>
<sequence length="84" mass="9066">MDMTFGEDGLLYVAEMDVRSWFAIEAGVGEGGRIQACDPGTLHCEVVASNIPMLTSIVFDKEGNLWATRNALIPGQAEVVKIPL</sequence>
<evidence type="ECO:0000313" key="1">
    <source>
        <dbReference type="EMBL" id="MDT0641708.1"/>
    </source>
</evidence>